<gene>
    <name evidence="1" type="ORF">I4F81_009219</name>
</gene>
<accession>A0ACC3CAA5</accession>
<protein>
    <submittedName>
        <fullName evidence="1">Uncharacterized protein</fullName>
    </submittedName>
</protein>
<comment type="caution">
    <text evidence="1">The sequence shown here is derived from an EMBL/GenBank/DDBJ whole genome shotgun (WGS) entry which is preliminary data.</text>
</comment>
<reference evidence="1" key="1">
    <citation type="submission" date="2019-11" db="EMBL/GenBank/DDBJ databases">
        <title>Nori genome reveals adaptations in red seaweeds to the harsh intertidal environment.</title>
        <authorList>
            <person name="Wang D."/>
            <person name="Mao Y."/>
        </authorList>
    </citation>
    <scope>NUCLEOTIDE SEQUENCE</scope>
    <source>
        <tissue evidence="1">Gametophyte</tissue>
    </source>
</reference>
<proteinExistence type="predicted"/>
<sequence length="329" mass="35201">MEGRPSKPTIMFGGAYAKAKQRVLNAVGRRTTLTRNPRVDFISGRVDTIKANKARVAALASRLKSELHTANATATELNDALLACWKAELGERTWDADRGVYTRTLHSEEKRLVEETASVVAAAVAKGDSVLKTYTDHLDDLVDKPLTFNTPDEAARLEAVMETKEGYKLVRQAHSDAMIDVDGVLAGGGEPSDALKRSAEEAKRAYEEMSERLCEQALRYEAIYRDELAQRVAGHFTAQHLYLRALPTAAAGVYPMMRGLTIDWQTLRATRRANLEAAKRGEGGMGAGDLDGVTVASLPKPGGSGGGGSGAGSAATAPDLDAGGKNPFT</sequence>
<dbReference type="Proteomes" id="UP000798662">
    <property type="component" value="Chromosome 2"/>
</dbReference>
<name>A0ACC3CAA5_PYRYE</name>
<dbReference type="EMBL" id="CM020619">
    <property type="protein sequence ID" value="KAK1866703.1"/>
    <property type="molecule type" value="Genomic_DNA"/>
</dbReference>
<evidence type="ECO:0000313" key="2">
    <source>
        <dbReference type="Proteomes" id="UP000798662"/>
    </source>
</evidence>
<organism evidence="1 2">
    <name type="scientific">Pyropia yezoensis</name>
    <name type="common">Susabi-nori</name>
    <name type="synonym">Porphyra yezoensis</name>
    <dbReference type="NCBI Taxonomy" id="2788"/>
    <lineage>
        <taxon>Eukaryota</taxon>
        <taxon>Rhodophyta</taxon>
        <taxon>Bangiophyceae</taxon>
        <taxon>Bangiales</taxon>
        <taxon>Bangiaceae</taxon>
        <taxon>Pyropia</taxon>
    </lineage>
</organism>
<keyword evidence="2" id="KW-1185">Reference proteome</keyword>
<evidence type="ECO:0000313" key="1">
    <source>
        <dbReference type="EMBL" id="KAK1866703.1"/>
    </source>
</evidence>